<feature type="signal peptide" evidence="2">
    <location>
        <begin position="1"/>
        <end position="18"/>
    </location>
</feature>
<accession>A0A1I8Q3S1</accession>
<evidence type="ECO:0000256" key="1">
    <source>
        <dbReference type="SAM" id="MobiDB-lite"/>
    </source>
</evidence>
<dbReference type="VEuPathDB" id="VectorBase:SCAU013606"/>
<keyword evidence="4" id="KW-1185">Reference proteome</keyword>
<feature type="chain" id="PRO_5009327646" description="Kazal-like domain-containing protein" evidence="2">
    <location>
        <begin position="19"/>
        <end position="703"/>
    </location>
</feature>
<feature type="region of interest" description="Disordered" evidence="1">
    <location>
        <begin position="336"/>
        <end position="392"/>
    </location>
</feature>
<evidence type="ECO:0000256" key="2">
    <source>
        <dbReference type="SAM" id="SignalP"/>
    </source>
</evidence>
<dbReference type="EnsemblMetazoa" id="SCAU013606-RA">
    <property type="protein sequence ID" value="SCAU013606-PA"/>
    <property type="gene ID" value="SCAU013606"/>
</dbReference>
<organism evidence="3 4">
    <name type="scientific">Stomoxys calcitrans</name>
    <name type="common">Stable fly</name>
    <name type="synonym">Conops calcitrans</name>
    <dbReference type="NCBI Taxonomy" id="35570"/>
    <lineage>
        <taxon>Eukaryota</taxon>
        <taxon>Metazoa</taxon>
        <taxon>Ecdysozoa</taxon>
        <taxon>Arthropoda</taxon>
        <taxon>Hexapoda</taxon>
        <taxon>Insecta</taxon>
        <taxon>Pterygota</taxon>
        <taxon>Neoptera</taxon>
        <taxon>Endopterygota</taxon>
        <taxon>Diptera</taxon>
        <taxon>Brachycera</taxon>
        <taxon>Muscomorpha</taxon>
        <taxon>Muscoidea</taxon>
        <taxon>Muscidae</taxon>
        <taxon>Stomoxys</taxon>
    </lineage>
</organism>
<reference evidence="3" key="1">
    <citation type="submission" date="2020-05" db="UniProtKB">
        <authorList>
            <consortium name="EnsemblMetazoa"/>
        </authorList>
    </citation>
    <scope>IDENTIFICATION</scope>
    <source>
        <strain evidence="3">USDA</strain>
    </source>
</reference>
<feature type="region of interest" description="Disordered" evidence="1">
    <location>
        <begin position="473"/>
        <end position="516"/>
    </location>
</feature>
<evidence type="ECO:0008006" key="5">
    <source>
        <dbReference type="Google" id="ProtNLM"/>
    </source>
</evidence>
<dbReference type="CDD" id="cd00104">
    <property type="entry name" value="KAZAL_FS"/>
    <property type="match status" value="1"/>
</dbReference>
<protein>
    <recommendedName>
        <fullName evidence="5">Kazal-like domain-containing protein</fullName>
    </recommendedName>
</protein>
<dbReference type="Proteomes" id="UP000095300">
    <property type="component" value="Unassembled WGS sequence"/>
</dbReference>
<feature type="region of interest" description="Disordered" evidence="1">
    <location>
        <begin position="548"/>
        <end position="570"/>
    </location>
</feature>
<proteinExistence type="predicted"/>
<keyword evidence="2" id="KW-0732">Signal</keyword>
<dbReference type="AlphaFoldDB" id="A0A1I8Q3S1"/>
<dbReference type="Gene3D" id="3.30.60.30">
    <property type="match status" value="1"/>
</dbReference>
<gene>
    <name evidence="3" type="primary">106094018</name>
</gene>
<feature type="compositionally biased region" description="Low complexity" evidence="1">
    <location>
        <begin position="493"/>
        <end position="507"/>
    </location>
</feature>
<sequence>MRISFFVSLTLFVVATSAYNSVEFLSNDPICGSFYDLTKTFPNALEFSKEYIASGKTWKIVSLGTCPSTSECKVYNPVCGVSPANKYQTFMNACLMEADRKLTGTGWEVVKSGSCSANSLEHSSLFKFTTTEGYSKTTEKPETPLTLASAKAVLKYIAALSKTVKDASKKNETAAASQESSDFSSLLDVKSTEAATPSTTKAPTKINMFHAESLGEQQTTTSDFGPHSVQSSPANNFYEHLRQMYLPSSPSDGLYSQLPISPIFYSSVPSQPFPDESSKVKRHITEEVETLDEKSSNLAKRGVTYTYSPSGSYATHTSTSYGQPAHVQVTYASNSYGQPGQAQVSYTPSSSSYSSNSYSKPVQTSYSPSSSQTYTPSSSSYSSNSYNKPVQTSYSPSGSYSSYASTSYNQQGQNPINFEISLSYPAGQSNTYGYGNNGYGNTAAAAANSVPWQQLGQLIASLGIKTNPATSYSSYGNSNTNSYSKPSSYQMPSNSTGSSYSHSMNSSYQMPSNSTAMPTNSTGSAYSYTGGSYNYGGSAYYTTEMPANSTQTTTSTTTTASTTSTTTTTRSTYNSGNSYYTTGSSYNKTGMTSNSTGSYNSTGGTYGAQYQVEIKPCDAPPLIIKYPQPKPYYSSSYSSYQPITPVQQSAYTSYSSYVPQESSYSYSYPEYGQQYSQIYHGPPIYSIPSVGNAMVGAYSSVHY</sequence>
<feature type="compositionally biased region" description="Low complexity" evidence="1">
    <location>
        <begin position="345"/>
        <end position="392"/>
    </location>
</feature>
<evidence type="ECO:0000313" key="3">
    <source>
        <dbReference type="EnsemblMetazoa" id="SCAU013606-PA"/>
    </source>
</evidence>
<feature type="compositionally biased region" description="Low complexity" evidence="1">
    <location>
        <begin position="473"/>
        <end position="484"/>
    </location>
</feature>
<evidence type="ECO:0000313" key="4">
    <source>
        <dbReference type="Proteomes" id="UP000095300"/>
    </source>
</evidence>
<name>A0A1I8Q3S1_STOCA</name>